<proteinExistence type="predicted"/>
<sequence>RMNHGSNIVVSEHPWPVVIEEPSLVQTGHMEAPQKWGWGVLFCSNKNDWMILDVAILELYHDVEPSVNNAILCMPRNIDEVLTDPMLTVYGAGAAKESRWSTGLMQNYTMNVEKEVE</sequence>
<reference evidence="1" key="1">
    <citation type="submission" date="2023-10" db="EMBL/GenBank/DDBJ databases">
        <title>Genome assembly of Pristionchus species.</title>
        <authorList>
            <person name="Yoshida K."/>
            <person name="Sommer R.J."/>
        </authorList>
    </citation>
    <scope>NUCLEOTIDE SEQUENCE</scope>
    <source>
        <strain evidence="1">RS5133</strain>
    </source>
</reference>
<evidence type="ECO:0000313" key="1">
    <source>
        <dbReference type="EMBL" id="GMT26830.1"/>
    </source>
</evidence>
<feature type="non-terminal residue" evidence="1">
    <location>
        <position position="1"/>
    </location>
</feature>
<accession>A0AAV5W885</accession>
<dbReference type="SUPFAM" id="SSF50494">
    <property type="entry name" value="Trypsin-like serine proteases"/>
    <property type="match status" value="1"/>
</dbReference>
<protein>
    <submittedName>
        <fullName evidence="1">Uncharacterized protein</fullName>
    </submittedName>
</protein>
<keyword evidence="2" id="KW-1185">Reference proteome</keyword>
<name>A0AAV5W885_9BILA</name>
<comment type="caution">
    <text evidence="1">The sequence shown here is derived from an EMBL/GenBank/DDBJ whole genome shotgun (WGS) entry which is preliminary data.</text>
</comment>
<dbReference type="InterPro" id="IPR009003">
    <property type="entry name" value="Peptidase_S1_PA"/>
</dbReference>
<dbReference type="EMBL" id="BTSY01000005">
    <property type="protein sequence ID" value="GMT26830.1"/>
    <property type="molecule type" value="Genomic_DNA"/>
</dbReference>
<gene>
    <name evidence="1" type="ORF">PFISCL1PPCAC_18127</name>
</gene>
<organism evidence="1 2">
    <name type="scientific">Pristionchus fissidentatus</name>
    <dbReference type="NCBI Taxonomy" id="1538716"/>
    <lineage>
        <taxon>Eukaryota</taxon>
        <taxon>Metazoa</taxon>
        <taxon>Ecdysozoa</taxon>
        <taxon>Nematoda</taxon>
        <taxon>Chromadorea</taxon>
        <taxon>Rhabditida</taxon>
        <taxon>Rhabditina</taxon>
        <taxon>Diplogasteromorpha</taxon>
        <taxon>Diplogasteroidea</taxon>
        <taxon>Neodiplogasteridae</taxon>
        <taxon>Pristionchus</taxon>
    </lineage>
</organism>
<dbReference type="Proteomes" id="UP001432322">
    <property type="component" value="Unassembled WGS sequence"/>
</dbReference>
<feature type="non-terminal residue" evidence="1">
    <location>
        <position position="117"/>
    </location>
</feature>
<dbReference type="AlphaFoldDB" id="A0AAV5W885"/>
<evidence type="ECO:0000313" key="2">
    <source>
        <dbReference type="Proteomes" id="UP001432322"/>
    </source>
</evidence>